<dbReference type="EMBL" id="AP019835">
    <property type="protein sequence ID" value="BBM50249.1"/>
    <property type="molecule type" value="Genomic_DNA"/>
</dbReference>
<name>A0A510KEZ7_9FUSO</name>
<evidence type="ECO:0000313" key="1">
    <source>
        <dbReference type="EMBL" id="BBM50249.1"/>
    </source>
</evidence>
<gene>
    <name evidence="1" type="ORF">JMUB3934_1547</name>
</gene>
<evidence type="ECO:0000313" key="2">
    <source>
        <dbReference type="Proteomes" id="UP000321501"/>
    </source>
</evidence>
<protein>
    <submittedName>
        <fullName evidence="1">Uncharacterized protein</fullName>
    </submittedName>
</protein>
<accession>A0A510KEZ7</accession>
<dbReference type="AlphaFoldDB" id="A0A510KEZ7"/>
<proteinExistence type="predicted"/>
<reference evidence="1 2" key="1">
    <citation type="submission" date="2019-07" db="EMBL/GenBank/DDBJ databases">
        <title>Complete Genome Sequence of Leptotrichia wadei Strain JMUB3934.</title>
        <authorList>
            <person name="Watanabe S."/>
            <person name="Cui L."/>
        </authorList>
    </citation>
    <scope>NUCLEOTIDE SEQUENCE [LARGE SCALE GENOMIC DNA]</scope>
    <source>
        <strain evidence="1 2">JMUB3934</strain>
    </source>
</reference>
<dbReference type="Proteomes" id="UP000321501">
    <property type="component" value="Chromosome"/>
</dbReference>
<organism evidence="1 2">
    <name type="scientific">Leptotrichia wadei</name>
    <dbReference type="NCBI Taxonomy" id="157687"/>
    <lineage>
        <taxon>Bacteria</taxon>
        <taxon>Fusobacteriati</taxon>
        <taxon>Fusobacteriota</taxon>
        <taxon>Fusobacteriia</taxon>
        <taxon>Fusobacteriales</taxon>
        <taxon>Leptotrichiaceae</taxon>
        <taxon>Leptotrichia</taxon>
    </lineage>
</organism>
<sequence>MFLRLIEKDECEKIYKILNLVEKRETEENYFIKYLLIQIKNMRGEINANKKKRKKMVF</sequence>